<dbReference type="GO" id="GO:0015031">
    <property type="term" value="P:protein transport"/>
    <property type="evidence" value="ECO:0007669"/>
    <property type="project" value="UniProtKB-KW"/>
</dbReference>
<evidence type="ECO:0000256" key="1">
    <source>
        <dbReference type="ARBA" id="ARBA00004211"/>
    </source>
</evidence>
<feature type="region of interest" description="Disordered" evidence="9">
    <location>
        <begin position="216"/>
        <end position="238"/>
    </location>
</feature>
<evidence type="ECO:0000256" key="7">
    <source>
        <dbReference type="ARBA" id="ARBA00023054"/>
    </source>
</evidence>
<dbReference type="InterPro" id="IPR000595">
    <property type="entry name" value="cNMP-bd_dom"/>
</dbReference>
<dbReference type="GO" id="GO:0005737">
    <property type="term" value="C:cytoplasm"/>
    <property type="evidence" value="ECO:0007669"/>
    <property type="project" value="UniProtKB-ARBA"/>
</dbReference>
<organism evidence="12">
    <name type="scientific">Cladocopium goreaui</name>
    <dbReference type="NCBI Taxonomy" id="2562237"/>
    <lineage>
        <taxon>Eukaryota</taxon>
        <taxon>Sar</taxon>
        <taxon>Alveolata</taxon>
        <taxon>Dinophyceae</taxon>
        <taxon>Suessiales</taxon>
        <taxon>Symbiodiniaceae</taxon>
        <taxon>Cladocopium</taxon>
    </lineage>
</organism>
<dbReference type="CDD" id="cd00038">
    <property type="entry name" value="CAP_ED"/>
    <property type="match status" value="2"/>
</dbReference>
<dbReference type="SUPFAM" id="SSF58038">
    <property type="entry name" value="SNARE fusion complex"/>
    <property type="match status" value="1"/>
</dbReference>
<keyword evidence="3" id="KW-0813">Transport</keyword>
<evidence type="ECO:0000256" key="9">
    <source>
        <dbReference type="SAM" id="MobiDB-lite"/>
    </source>
</evidence>
<dbReference type="CDD" id="cd15862">
    <property type="entry name" value="SNARE_Vti1"/>
    <property type="match status" value="1"/>
</dbReference>
<evidence type="ECO:0000313" key="13">
    <source>
        <dbReference type="EMBL" id="CAL1161939.1"/>
    </source>
</evidence>
<keyword evidence="5" id="KW-0653">Protein transport</keyword>
<accession>A0A9P1GFM1</accession>
<dbReference type="EMBL" id="CAMXCT010004323">
    <property type="protein sequence ID" value="CAI4008564.1"/>
    <property type="molecule type" value="Genomic_DNA"/>
</dbReference>
<feature type="domain" description="Cyclic nucleotide-binding" evidence="11">
    <location>
        <begin position="263"/>
        <end position="311"/>
    </location>
</feature>
<dbReference type="Proteomes" id="UP001152797">
    <property type="component" value="Unassembled WGS sequence"/>
</dbReference>
<feature type="transmembrane region" description="Helical" evidence="10">
    <location>
        <begin position="1104"/>
        <end position="1127"/>
    </location>
</feature>
<keyword evidence="14" id="KW-0675">Receptor</keyword>
<evidence type="ECO:0000313" key="14">
    <source>
        <dbReference type="EMBL" id="CAL4795876.1"/>
    </source>
</evidence>
<keyword evidence="7" id="KW-0175">Coiled coil</keyword>
<comment type="similarity">
    <text evidence="2">Belongs to the VTI1 family.</text>
</comment>
<dbReference type="Gene3D" id="1.20.5.110">
    <property type="match status" value="1"/>
</dbReference>
<evidence type="ECO:0000256" key="10">
    <source>
        <dbReference type="SAM" id="Phobius"/>
    </source>
</evidence>
<reference evidence="12" key="1">
    <citation type="submission" date="2022-10" db="EMBL/GenBank/DDBJ databases">
        <authorList>
            <person name="Chen Y."/>
            <person name="Dougan E. K."/>
            <person name="Chan C."/>
            <person name="Rhodes N."/>
            <person name="Thang M."/>
        </authorList>
    </citation>
    <scope>NUCLEOTIDE SEQUENCE</scope>
</reference>
<comment type="caution">
    <text evidence="12">The sequence shown here is derived from an EMBL/GenBank/DDBJ whole genome shotgun (WGS) entry which is preliminary data.</text>
</comment>
<evidence type="ECO:0000256" key="6">
    <source>
        <dbReference type="ARBA" id="ARBA00022989"/>
    </source>
</evidence>
<feature type="compositionally biased region" description="Low complexity" evidence="9">
    <location>
        <begin position="221"/>
        <end position="233"/>
    </location>
</feature>
<feature type="domain" description="Cyclic nucleotide-binding" evidence="11">
    <location>
        <begin position="602"/>
        <end position="665"/>
    </location>
</feature>
<dbReference type="SMART" id="SM00397">
    <property type="entry name" value="t_SNARE"/>
    <property type="match status" value="1"/>
</dbReference>
<dbReference type="GO" id="GO:0016020">
    <property type="term" value="C:membrane"/>
    <property type="evidence" value="ECO:0007669"/>
    <property type="project" value="UniProtKB-SubCell"/>
</dbReference>
<dbReference type="EMBL" id="CAMXCT030004323">
    <property type="protein sequence ID" value="CAL4795876.1"/>
    <property type="molecule type" value="Genomic_DNA"/>
</dbReference>
<dbReference type="PROSITE" id="PS50042">
    <property type="entry name" value="CNMP_BINDING_3"/>
    <property type="match status" value="3"/>
</dbReference>
<evidence type="ECO:0000256" key="2">
    <source>
        <dbReference type="ARBA" id="ARBA00006108"/>
    </source>
</evidence>
<proteinExistence type="inferred from homology"/>
<evidence type="ECO:0000256" key="5">
    <source>
        <dbReference type="ARBA" id="ARBA00022927"/>
    </source>
</evidence>
<feature type="domain" description="Cyclic nucleotide-binding" evidence="11">
    <location>
        <begin position="420"/>
        <end position="464"/>
    </location>
</feature>
<dbReference type="Pfam" id="PF00027">
    <property type="entry name" value="cNMP_binding"/>
    <property type="match status" value="1"/>
</dbReference>
<keyword evidence="6 10" id="KW-1133">Transmembrane helix</keyword>
<evidence type="ECO:0000313" key="12">
    <source>
        <dbReference type="EMBL" id="CAI4008564.1"/>
    </source>
</evidence>
<name>A0A9P1GFM1_9DINO</name>
<comment type="subcellular location">
    <subcellularLocation>
        <location evidence="1">Membrane</location>
        <topology evidence="1">Single-pass type IV membrane protein</topology>
    </subcellularLocation>
</comment>
<gene>
    <name evidence="12" type="ORF">C1SCF055_LOCUS33994</name>
</gene>
<sequence length="1297" mass="143964">MSHADESLGLDVIEVPTEIRVASTLLPRIGTPSLSSHVFQWKQSQSQGLVGISSLAGGSSGSSGFPSPSPSRQGLRSLAPDLRASCPAGFGFFGFRKPHLELDRPMTCAPAAERKSAIQAGRTAAIIEDNLRSSRKALPEAPQSLHIHRRVHGMDILRAGTTSAAMIDAGKNKDLAETWSKPEQDDPDAEAKERLRLQRLVDALRAKRRREQGEDLEIDLASEATGSAAGTSEPTSPTAAALKENDWQKMVEQLLRSYEFFKPLEALSPGLVHRLAKEVIYQEVPAEEMIFRQTDPPDGCWVILSGCVGVYLFKHSELMDEEAPTPRDEYDPSEFQTLKEEKERMRQRGALRTQRTAKDLADLLIGNATEKETKVPKSSKSAAAKGSIEGWAKQDEEEPRYKSIEGFSTWSFQSVLGVEVAKLGAGRIFGELALQTNHARAASIKCLEDTAFLRIPYATYQAVVKDIFEGLRLKQECTRILQGCAFFREIERTQPGLIEKLATKGCTMIEERKEQVLFRQQDPALNCYVVLEGTIDVLIYKAKKKGGGSRSALADERPTPRFTELIDKRTTLTEAALQWTKTAESTKKNKHFEPWPSSFTRYKTTEGFNSFAKESKYGTRVVQLKSGAIVGELALQNNDARAATVKCATDCKFMVVSKETFQEVMYDHLQMMKFFDTHLPGCRKREYSGGHPCVHFQKRVFPENYEFMYEGIVAAEPAVFLTSTGTVEFRRYRHVGENEAYSKRHHPLCAPRLPQLPSASRQSTSSRRNQRLAALKGRVALVCNLPNNLKELQTKRAVYTCRTVVDNPELPDVDMDPGSPWVLADHMDAPGVFCTMPFLPLPIPEPFWVRSSSIVEAYHIGGPAVDKIPAAVRLVLREVLFKATARRMHGEEAEDFGEFDEDGCTALLDRGGPGGFDEYAAEFERLRSIARAALESLQAQPSSERAQAAQRAVAEMESNWRQIRLQHRLELSGVQRGRRWDDWAGGWDEEVKTMRSQLESEVQALNRRALFTSSGSASSASSVAERSSAAAATEMMDRSSAKLTEAKRVALETEEVGQGVLSDLATQRETILNVRGNVRTIDSELTSARRSLDRMLALAQRNRITTLVIAGVFSLGISFWILCVLGLSLKSTLLLAIAMVLLLVFLLTVRRRLQLQASMILDAAAGPIPAEELIKSMQFKFFKQVVQAKRQEGDDGGALGQFTIAYSDNTVQTLRVTEISERAPLKRSIGMEMVASDPPVGYSARTDLITLSAITHAEKPCVFVEFSSDFSSDATTGVLEDSKFKKREFFNDLCAFP</sequence>
<dbReference type="SUPFAM" id="SSF51206">
    <property type="entry name" value="cAMP-binding domain-like"/>
    <property type="match status" value="2"/>
</dbReference>
<dbReference type="OrthoDB" id="417078at2759"/>
<reference evidence="13" key="2">
    <citation type="submission" date="2024-04" db="EMBL/GenBank/DDBJ databases">
        <authorList>
            <person name="Chen Y."/>
            <person name="Shah S."/>
            <person name="Dougan E. K."/>
            <person name="Thang M."/>
            <person name="Chan C."/>
        </authorList>
    </citation>
    <scope>NUCLEOTIDE SEQUENCE [LARGE SCALE GENOMIC DNA]</scope>
</reference>
<dbReference type="FunFam" id="1.20.5.110:FF:000002">
    <property type="entry name" value="Vesicle transport through interaction with t-SNAREsB"/>
    <property type="match status" value="1"/>
</dbReference>
<evidence type="ECO:0000256" key="8">
    <source>
        <dbReference type="ARBA" id="ARBA00023136"/>
    </source>
</evidence>
<dbReference type="EMBL" id="CAMXCT020004323">
    <property type="protein sequence ID" value="CAL1161939.1"/>
    <property type="molecule type" value="Genomic_DNA"/>
</dbReference>
<evidence type="ECO:0000256" key="3">
    <source>
        <dbReference type="ARBA" id="ARBA00022448"/>
    </source>
</evidence>
<dbReference type="PROSITE" id="PS00889">
    <property type="entry name" value="CNMP_BINDING_2"/>
    <property type="match status" value="2"/>
</dbReference>
<evidence type="ECO:0000259" key="11">
    <source>
        <dbReference type="PROSITE" id="PS50042"/>
    </source>
</evidence>
<keyword evidence="8 10" id="KW-0472">Membrane</keyword>
<keyword evidence="4 10" id="KW-0812">Transmembrane</keyword>
<dbReference type="InterPro" id="IPR000727">
    <property type="entry name" value="T_SNARE_dom"/>
</dbReference>
<dbReference type="Gene3D" id="2.60.120.10">
    <property type="entry name" value="Jelly Rolls"/>
    <property type="match status" value="2"/>
</dbReference>
<dbReference type="PANTHER" id="PTHR23011:SF28">
    <property type="entry name" value="CYCLIC NUCLEOTIDE-BINDING DOMAIN CONTAINING PROTEIN"/>
    <property type="match status" value="1"/>
</dbReference>
<protein>
    <submittedName>
        <fullName evidence="14">Vesicle transport v-SNARE 12 (AtVTI12) (Protein ZIG SUPPRESSOR 1) (Vesicle soluble NSF attachment protein receptor VTI1b) (AtVTI1b) (Vesicle transport v-SNARE protein VTI1b)</fullName>
    </submittedName>
</protein>
<dbReference type="Pfam" id="PF12352">
    <property type="entry name" value="V-SNARE_C"/>
    <property type="match status" value="1"/>
</dbReference>
<dbReference type="PANTHER" id="PTHR23011">
    <property type="entry name" value="CYCLIC NUCLEOTIDE-BINDING DOMAIN CONTAINING PROTEIN"/>
    <property type="match status" value="1"/>
</dbReference>
<evidence type="ECO:0000313" key="15">
    <source>
        <dbReference type="Proteomes" id="UP001152797"/>
    </source>
</evidence>
<feature type="transmembrane region" description="Helical" evidence="10">
    <location>
        <begin position="1133"/>
        <end position="1149"/>
    </location>
</feature>
<keyword evidence="15" id="KW-1185">Reference proteome</keyword>
<dbReference type="InterPro" id="IPR018490">
    <property type="entry name" value="cNMP-bd_dom_sf"/>
</dbReference>
<dbReference type="InterPro" id="IPR014710">
    <property type="entry name" value="RmlC-like_jellyroll"/>
</dbReference>
<evidence type="ECO:0000256" key="4">
    <source>
        <dbReference type="ARBA" id="ARBA00022692"/>
    </source>
</evidence>
<dbReference type="InterPro" id="IPR018488">
    <property type="entry name" value="cNMP-bd_CS"/>
</dbReference>